<keyword evidence="3" id="KW-0378">Hydrolase</keyword>
<evidence type="ECO:0000256" key="3">
    <source>
        <dbReference type="ARBA" id="ARBA00022801"/>
    </source>
</evidence>
<dbReference type="SUPFAM" id="SSF54001">
    <property type="entry name" value="Cysteine proteinases"/>
    <property type="match status" value="1"/>
</dbReference>
<name>A0A8T0VDF7_PANVG</name>
<accession>A0A8T0VDF7</accession>
<dbReference type="EMBL" id="CM029040">
    <property type="protein sequence ID" value="KAG2634392.1"/>
    <property type="molecule type" value="Genomic_DNA"/>
</dbReference>
<dbReference type="GO" id="GO:0006508">
    <property type="term" value="P:proteolysis"/>
    <property type="evidence" value="ECO:0007669"/>
    <property type="project" value="UniProtKB-KW"/>
</dbReference>
<evidence type="ECO:0000259" key="4">
    <source>
        <dbReference type="Pfam" id="PF02902"/>
    </source>
</evidence>
<protein>
    <recommendedName>
        <fullName evidence="4">Ubiquitin-like protease family profile domain-containing protein</fullName>
    </recommendedName>
</protein>
<keyword evidence="6" id="KW-1185">Reference proteome</keyword>
<reference evidence="5" key="1">
    <citation type="submission" date="2020-05" db="EMBL/GenBank/DDBJ databases">
        <title>WGS assembly of Panicum virgatum.</title>
        <authorList>
            <person name="Lovell J.T."/>
            <person name="Jenkins J."/>
            <person name="Shu S."/>
            <person name="Juenger T.E."/>
            <person name="Schmutz J."/>
        </authorList>
    </citation>
    <scope>NUCLEOTIDE SEQUENCE</scope>
    <source>
        <strain evidence="5">AP13</strain>
    </source>
</reference>
<organism evidence="5 6">
    <name type="scientific">Panicum virgatum</name>
    <name type="common">Blackwell switchgrass</name>
    <dbReference type="NCBI Taxonomy" id="38727"/>
    <lineage>
        <taxon>Eukaryota</taxon>
        <taxon>Viridiplantae</taxon>
        <taxon>Streptophyta</taxon>
        <taxon>Embryophyta</taxon>
        <taxon>Tracheophyta</taxon>
        <taxon>Spermatophyta</taxon>
        <taxon>Magnoliopsida</taxon>
        <taxon>Liliopsida</taxon>
        <taxon>Poales</taxon>
        <taxon>Poaceae</taxon>
        <taxon>PACMAD clade</taxon>
        <taxon>Panicoideae</taxon>
        <taxon>Panicodae</taxon>
        <taxon>Paniceae</taxon>
        <taxon>Panicinae</taxon>
        <taxon>Panicum</taxon>
        <taxon>Panicum sect. Hiantes</taxon>
    </lineage>
</organism>
<sequence length="408" mass="45855">MATSINNMQVPTDVTIDRVVPLRAAEGDAGPSLPIGSTHDNVHEETSHVDSLVGVTDAYTTVTSPRQVATAEMTRSEANVVAQTAKQVPDESAVIISSTDDALGPILFWPCTPGDIPHCPAVNPRPQRLTKRPAMYVSPFKGDPQRAKVPLSKALAVRKKFKCRMTCLSDVFIRTDLREFSGSDILASFIKGEKMLCTGFMSYFVACMSHDESVHMIDGGGYRVFLSLELGDYVNIEEGEGISQWESPQALAILQRDIEHVDPNKVKLFLLPVMEEGHYSIYCINFIHDRIDVLDSSPEDHKVYHQVLGDRIIHRLNLLFQLATNTTIKQFTRFKHPIIDVCSQTRAIDCGFFALKFMELWNGESFHFPILAENIWQYKSQLLFYGIYHPINKIEKLPAGLEAYRPRL</sequence>
<dbReference type="InterPro" id="IPR038765">
    <property type="entry name" value="Papain-like_cys_pep_sf"/>
</dbReference>
<evidence type="ECO:0000256" key="1">
    <source>
        <dbReference type="ARBA" id="ARBA00005234"/>
    </source>
</evidence>
<evidence type="ECO:0000313" key="5">
    <source>
        <dbReference type="EMBL" id="KAG2634392.1"/>
    </source>
</evidence>
<dbReference type="Gene3D" id="3.40.395.10">
    <property type="entry name" value="Adenoviral Proteinase, Chain A"/>
    <property type="match status" value="1"/>
</dbReference>
<dbReference type="AlphaFoldDB" id="A0A8T0VDF7"/>
<dbReference type="Proteomes" id="UP000823388">
    <property type="component" value="Chromosome 2N"/>
</dbReference>
<comment type="similarity">
    <text evidence="1">Belongs to the peptidase C48 family.</text>
</comment>
<dbReference type="Pfam" id="PF02902">
    <property type="entry name" value="Peptidase_C48"/>
    <property type="match status" value="1"/>
</dbReference>
<dbReference type="GO" id="GO:0008234">
    <property type="term" value="F:cysteine-type peptidase activity"/>
    <property type="evidence" value="ECO:0007669"/>
    <property type="project" value="InterPro"/>
</dbReference>
<dbReference type="InterPro" id="IPR003653">
    <property type="entry name" value="Peptidase_C48_C"/>
</dbReference>
<evidence type="ECO:0000313" key="6">
    <source>
        <dbReference type="Proteomes" id="UP000823388"/>
    </source>
</evidence>
<keyword evidence="2" id="KW-0645">Protease</keyword>
<feature type="domain" description="Ubiquitin-like protease family profile" evidence="4">
    <location>
        <begin position="262"/>
        <end position="360"/>
    </location>
</feature>
<evidence type="ECO:0000256" key="2">
    <source>
        <dbReference type="ARBA" id="ARBA00022670"/>
    </source>
</evidence>
<gene>
    <name evidence="5" type="ORF">PVAP13_2NG168906</name>
</gene>
<comment type="caution">
    <text evidence="5">The sequence shown here is derived from an EMBL/GenBank/DDBJ whole genome shotgun (WGS) entry which is preliminary data.</text>
</comment>
<proteinExistence type="inferred from homology"/>